<reference evidence="2 3" key="1">
    <citation type="submission" date="2016-10" db="EMBL/GenBank/DDBJ databases">
        <authorList>
            <person name="Varghese N."/>
            <person name="Submissions S."/>
        </authorList>
    </citation>
    <scope>NUCLEOTIDE SEQUENCE [LARGE SCALE GENOMIC DNA]</scope>
    <source>
        <strain evidence="2 3">DSM 25353</strain>
    </source>
</reference>
<keyword evidence="1" id="KW-0472">Membrane</keyword>
<dbReference type="EMBL" id="FNNO01000001">
    <property type="protein sequence ID" value="SDW15728.1"/>
    <property type="molecule type" value="Genomic_DNA"/>
</dbReference>
<evidence type="ECO:0000313" key="2">
    <source>
        <dbReference type="EMBL" id="SDW15728.1"/>
    </source>
</evidence>
<proteinExistence type="predicted"/>
<gene>
    <name evidence="2" type="ORF">SAMN05444410_101372</name>
</gene>
<dbReference type="Proteomes" id="UP000198711">
    <property type="component" value="Unassembled WGS sequence"/>
</dbReference>
<dbReference type="AlphaFoldDB" id="A0A8X8L9X8"/>
<keyword evidence="1" id="KW-0812">Transmembrane</keyword>
<organism evidence="2 3">
    <name type="scientific">Hydrobacter penzbergensis</name>
    <dbReference type="NCBI Taxonomy" id="1235997"/>
    <lineage>
        <taxon>Bacteria</taxon>
        <taxon>Pseudomonadati</taxon>
        <taxon>Bacteroidota</taxon>
        <taxon>Chitinophagia</taxon>
        <taxon>Chitinophagales</taxon>
        <taxon>Chitinophagaceae</taxon>
        <taxon>Hydrobacter</taxon>
    </lineage>
</organism>
<dbReference type="RefSeq" id="WP_092721517.1">
    <property type="nucleotide sequence ID" value="NZ_FNNO01000001.1"/>
</dbReference>
<keyword evidence="3" id="KW-1185">Reference proteome</keyword>
<sequence>MKERILTNWNWLRLVRLLIGVVAVGQGVGQRETLLVIAGVFLLLSALLNYGCCGTAGCPVSNSKRQATKEVEYEEVDASK</sequence>
<accession>A0A8X8L9X8</accession>
<evidence type="ECO:0008006" key="4">
    <source>
        <dbReference type="Google" id="ProtNLM"/>
    </source>
</evidence>
<feature type="transmembrane region" description="Helical" evidence="1">
    <location>
        <begin position="12"/>
        <end position="29"/>
    </location>
</feature>
<evidence type="ECO:0000256" key="1">
    <source>
        <dbReference type="SAM" id="Phobius"/>
    </source>
</evidence>
<comment type="caution">
    <text evidence="2">The sequence shown here is derived from an EMBL/GenBank/DDBJ whole genome shotgun (WGS) entry which is preliminary data.</text>
</comment>
<name>A0A8X8L9X8_9BACT</name>
<evidence type="ECO:0000313" key="3">
    <source>
        <dbReference type="Proteomes" id="UP000198711"/>
    </source>
</evidence>
<feature type="transmembrane region" description="Helical" evidence="1">
    <location>
        <begin position="35"/>
        <end position="60"/>
    </location>
</feature>
<protein>
    <recommendedName>
        <fullName evidence="4">DUF2892 domain-containing protein</fullName>
    </recommendedName>
</protein>
<keyword evidence="1" id="KW-1133">Transmembrane helix</keyword>